<accession>A0ABP6XCM6</accession>
<reference evidence="4" key="1">
    <citation type="journal article" date="2019" name="Int. J. Syst. Evol. Microbiol.">
        <title>The Global Catalogue of Microorganisms (GCM) 10K type strain sequencing project: providing services to taxonomists for standard genome sequencing and annotation.</title>
        <authorList>
            <consortium name="The Broad Institute Genomics Platform"/>
            <consortium name="The Broad Institute Genome Sequencing Center for Infectious Disease"/>
            <person name="Wu L."/>
            <person name="Ma J."/>
        </authorList>
    </citation>
    <scope>NUCLEOTIDE SEQUENCE [LARGE SCALE GENOMIC DNA]</scope>
    <source>
        <strain evidence="4">JCM 16540</strain>
    </source>
</reference>
<comment type="caution">
    <text evidence="3">The sequence shown here is derived from an EMBL/GenBank/DDBJ whole genome shotgun (WGS) entry which is preliminary data.</text>
</comment>
<name>A0ABP6XCM6_9ACTN</name>
<dbReference type="RefSeq" id="WP_204910758.1">
    <property type="nucleotide sequence ID" value="NZ_BAAAYR010000002.1"/>
</dbReference>
<proteinExistence type="predicted"/>
<sequence>MGIGTGVVLIVLGAILEFAWTGNIPYVDDDVLGTILMVAGVLTIVLVIIVNAQRSRTKNVQETRYRGQ</sequence>
<keyword evidence="1" id="KW-0812">Transmembrane</keyword>
<keyword evidence="1" id="KW-0472">Membrane</keyword>
<dbReference type="EMBL" id="BAAAYR010000002">
    <property type="protein sequence ID" value="GAA3564748.1"/>
    <property type="molecule type" value="Genomic_DNA"/>
</dbReference>
<feature type="domain" description="DUF6458" evidence="2">
    <location>
        <begin position="1"/>
        <end position="63"/>
    </location>
</feature>
<gene>
    <name evidence="3" type="ORF">GCM10022197_20540</name>
</gene>
<evidence type="ECO:0000313" key="4">
    <source>
        <dbReference type="Proteomes" id="UP001500767"/>
    </source>
</evidence>
<dbReference type="InterPro" id="IPR045597">
    <property type="entry name" value="DUF6458"/>
</dbReference>
<evidence type="ECO:0000259" key="2">
    <source>
        <dbReference type="Pfam" id="PF20059"/>
    </source>
</evidence>
<evidence type="ECO:0000256" key="1">
    <source>
        <dbReference type="SAM" id="Phobius"/>
    </source>
</evidence>
<dbReference type="Pfam" id="PF20059">
    <property type="entry name" value="DUF6458"/>
    <property type="match status" value="1"/>
</dbReference>
<keyword evidence="1" id="KW-1133">Transmembrane helix</keyword>
<keyword evidence="4" id="KW-1185">Reference proteome</keyword>
<protein>
    <recommendedName>
        <fullName evidence="2">DUF6458 domain-containing protein</fullName>
    </recommendedName>
</protein>
<feature type="transmembrane region" description="Helical" evidence="1">
    <location>
        <begin position="31"/>
        <end position="50"/>
    </location>
</feature>
<organism evidence="3 4">
    <name type="scientific">Microlunatus spumicola</name>
    <dbReference type="NCBI Taxonomy" id="81499"/>
    <lineage>
        <taxon>Bacteria</taxon>
        <taxon>Bacillati</taxon>
        <taxon>Actinomycetota</taxon>
        <taxon>Actinomycetes</taxon>
        <taxon>Propionibacteriales</taxon>
        <taxon>Propionibacteriaceae</taxon>
        <taxon>Microlunatus</taxon>
    </lineage>
</organism>
<evidence type="ECO:0000313" key="3">
    <source>
        <dbReference type="EMBL" id="GAA3564748.1"/>
    </source>
</evidence>
<dbReference type="Proteomes" id="UP001500767">
    <property type="component" value="Unassembled WGS sequence"/>
</dbReference>